<dbReference type="EMBL" id="BTGU01000094">
    <property type="protein sequence ID" value="GMN60059.1"/>
    <property type="molecule type" value="Genomic_DNA"/>
</dbReference>
<dbReference type="Proteomes" id="UP001187192">
    <property type="component" value="Unassembled WGS sequence"/>
</dbReference>
<reference evidence="1" key="1">
    <citation type="submission" date="2023-07" db="EMBL/GenBank/DDBJ databases">
        <title>draft genome sequence of fig (Ficus carica).</title>
        <authorList>
            <person name="Takahashi T."/>
            <person name="Nishimura K."/>
        </authorList>
    </citation>
    <scope>NUCLEOTIDE SEQUENCE</scope>
</reference>
<name>A0AA88DV95_FICCA</name>
<evidence type="ECO:0000313" key="2">
    <source>
        <dbReference type="Proteomes" id="UP001187192"/>
    </source>
</evidence>
<dbReference type="Gramene" id="FCD_00025899-RA">
    <property type="protein sequence ID" value="FCD_00025899-RA:cds"/>
    <property type="gene ID" value="FCD_00025899"/>
</dbReference>
<sequence>MVHDIWRLCIRGARAARQTFTTSGAARRMVRDVWRLALGDVTIRGSRAARGMFTRSAAARRSWVWGGEAFVAVRVVWGCHWGLLG</sequence>
<gene>
    <name evidence="1" type="ORF">TIFTF001_029139</name>
</gene>
<protein>
    <submittedName>
        <fullName evidence="1">Uncharacterized protein</fullName>
    </submittedName>
</protein>
<accession>A0AA88DV95</accession>
<evidence type="ECO:0000313" key="1">
    <source>
        <dbReference type="EMBL" id="GMN60059.1"/>
    </source>
</evidence>
<proteinExistence type="predicted"/>
<comment type="caution">
    <text evidence="1">The sequence shown here is derived from an EMBL/GenBank/DDBJ whole genome shotgun (WGS) entry which is preliminary data.</text>
</comment>
<organism evidence="1 2">
    <name type="scientific">Ficus carica</name>
    <name type="common">Common fig</name>
    <dbReference type="NCBI Taxonomy" id="3494"/>
    <lineage>
        <taxon>Eukaryota</taxon>
        <taxon>Viridiplantae</taxon>
        <taxon>Streptophyta</taxon>
        <taxon>Embryophyta</taxon>
        <taxon>Tracheophyta</taxon>
        <taxon>Spermatophyta</taxon>
        <taxon>Magnoliopsida</taxon>
        <taxon>eudicotyledons</taxon>
        <taxon>Gunneridae</taxon>
        <taxon>Pentapetalae</taxon>
        <taxon>rosids</taxon>
        <taxon>fabids</taxon>
        <taxon>Rosales</taxon>
        <taxon>Moraceae</taxon>
        <taxon>Ficeae</taxon>
        <taxon>Ficus</taxon>
    </lineage>
</organism>
<keyword evidence="2" id="KW-1185">Reference proteome</keyword>
<dbReference type="AlphaFoldDB" id="A0AA88DV95"/>